<dbReference type="InterPro" id="IPR036133">
    <property type="entry name" value="EB1_C_sf"/>
</dbReference>
<protein>
    <submittedName>
        <fullName evidence="2">Uncharacterized protein</fullName>
    </submittedName>
</protein>
<proteinExistence type="predicted"/>
<gene>
    <name evidence="2" type="ORF">LVIROSA_LOCUS7276</name>
</gene>
<accession>A0AAU9LV34</accession>
<feature type="compositionally biased region" description="Polar residues" evidence="1">
    <location>
        <begin position="14"/>
        <end position="27"/>
    </location>
</feature>
<evidence type="ECO:0000313" key="3">
    <source>
        <dbReference type="Proteomes" id="UP001157418"/>
    </source>
</evidence>
<comment type="caution">
    <text evidence="2">The sequence shown here is derived from an EMBL/GenBank/DDBJ whole genome shotgun (WGS) entry which is preliminary data.</text>
</comment>
<feature type="compositionally biased region" description="Basic and acidic residues" evidence="1">
    <location>
        <begin position="1"/>
        <end position="10"/>
    </location>
</feature>
<dbReference type="AlphaFoldDB" id="A0AAU9LV34"/>
<dbReference type="SUPFAM" id="SSF140612">
    <property type="entry name" value="EB1 dimerisation domain-like"/>
    <property type="match status" value="1"/>
</dbReference>
<name>A0AAU9LV34_9ASTR</name>
<dbReference type="Gene3D" id="1.20.5.1430">
    <property type="match status" value="1"/>
</dbReference>
<keyword evidence="3" id="KW-1185">Reference proteome</keyword>
<feature type="region of interest" description="Disordered" evidence="1">
    <location>
        <begin position="1"/>
        <end position="27"/>
    </location>
</feature>
<dbReference type="GO" id="GO:0008017">
    <property type="term" value="F:microtubule binding"/>
    <property type="evidence" value="ECO:0007669"/>
    <property type="project" value="InterPro"/>
</dbReference>
<reference evidence="2 3" key="1">
    <citation type="submission" date="2022-01" db="EMBL/GenBank/DDBJ databases">
        <authorList>
            <person name="Xiong W."/>
            <person name="Schranz E."/>
        </authorList>
    </citation>
    <scope>NUCLEOTIDE SEQUENCE [LARGE SCALE GENOMIC DNA]</scope>
</reference>
<evidence type="ECO:0000313" key="2">
    <source>
        <dbReference type="EMBL" id="CAH1419768.1"/>
    </source>
</evidence>
<dbReference type="Proteomes" id="UP001157418">
    <property type="component" value="Unassembled WGS sequence"/>
</dbReference>
<evidence type="ECO:0000256" key="1">
    <source>
        <dbReference type="SAM" id="MobiDB-lite"/>
    </source>
</evidence>
<dbReference type="EMBL" id="CAKMRJ010000538">
    <property type="protein sequence ID" value="CAH1419768.1"/>
    <property type="molecule type" value="Genomic_DNA"/>
</dbReference>
<organism evidence="2 3">
    <name type="scientific">Lactuca virosa</name>
    <dbReference type="NCBI Taxonomy" id="75947"/>
    <lineage>
        <taxon>Eukaryota</taxon>
        <taxon>Viridiplantae</taxon>
        <taxon>Streptophyta</taxon>
        <taxon>Embryophyta</taxon>
        <taxon>Tracheophyta</taxon>
        <taxon>Spermatophyta</taxon>
        <taxon>Magnoliopsida</taxon>
        <taxon>eudicotyledons</taxon>
        <taxon>Gunneridae</taxon>
        <taxon>Pentapetalae</taxon>
        <taxon>asterids</taxon>
        <taxon>campanulids</taxon>
        <taxon>Asterales</taxon>
        <taxon>Asteraceae</taxon>
        <taxon>Cichorioideae</taxon>
        <taxon>Cichorieae</taxon>
        <taxon>Lactucinae</taxon>
        <taxon>Lactuca</taxon>
    </lineage>
</organism>
<sequence>MKHYTSERCDPPSAHSTTPPIKTYKPSSAPSVFVYDQQIIELKITMDSREKESDFYFAKLKILKSCANILISQTYY</sequence>